<dbReference type="STRING" id="1434232.MAIT1_01298"/>
<evidence type="ECO:0000259" key="1">
    <source>
        <dbReference type="Pfam" id="PF09834"/>
    </source>
</evidence>
<organism evidence="2 3">
    <name type="scientific">Magnetofaba australis IT-1</name>
    <dbReference type="NCBI Taxonomy" id="1434232"/>
    <lineage>
        <taxon>Bacteria</taxon>
        <taxon>Pseudomonadati</taxon>
        <taxon>Pseudomonadota</taxon>
        <taxon>Magnetococcia</taxon>
        <taxon>Magnetococcales</taxon>
        <taxon>Magnetococcaceae</taxon>
        <taxon>Magnetofaba</taxon>
    </lineage>
</organism>
<sequence length="99" mass="11204">MLPHHEESRFVTGERVMESRARSIAKTASWRILATMDTFLISWVITGSLKFAGGIASLEVFTKLALYYGHERAWSRVLWGREGEKRPAAPVRLAQSVTQ</sequence>
<dbReference type="Proteomes" id="UP000194003">
    <property type="component" value="Unassembled WGS sequence"/>
</dbReference>
<comment type="caution">
    <text evidence="2">The sequence shown here is derived from an EMBL/GenBank/DDBJ whole genome shotgun (WGS) entry which is preliminary data.</text>
</comment>
<dbReference type="Pfam" id="PF09834">
    <property type="entry name" value="DUF2061"/>
    <property type="match status" value="1"/>
</dbReference>
<evidence type="ECO:0000313" key="2">
    <source>
        <dbReference type="EMBL" id="OSM01362.1"/>
    </source>
</evidence>
<dbReference type="RefSeq" id="WP_085442604.1">
    <property type="nucleotide sequence ID" value="NZ_LVJN01000020.1"/>
</dbReference>
<keyword evidence="3" id="KW-1185">Reference proteome</keyword>
<dbReference type="InterPro" id="IPR018638">
    <property type="entry name" value="DUF2061_membrane"/>
</dbReference>
<dbReference type="EMBL" id="LVJN01000020">
    <property type="protein sequence ID" value="OSM01362.1"/>
    <property type="molecule type" value="Genomic_DNA"/>
</dbReference>
<name>A0A1Y2K078_9PROT</name>
<feature type="domain" description="DUF2061" evidence="1">
    <location>
        <begin position="24"/>
        <end position="75"/>
    </location>
</feature>
<proteinExistence type="predicted"/>
<protein>
    <recommendedName>
        <fullName evidence="1">DUF2061 domain-containing protein</fullName>
    </recommendedName>
</protein>
<accession>A0A1Y2K078</accession>
<dbReference type="AlphaFoldDB" id="A0A1Y2K078"/>
<gene>
    <name evidence="2" type="ORF">MAIT1_01298</name>
</gene>
<reference evidence="2 3" key="1">
    <citation type="journal article" date="2016" name="BMC Genomics">
        <title>Combined genomic and structural analyses of a cultured magnetotactic bacterium reveals its niche adaptation to a dynamic environment.</title>
        <authorList>
            <person name="Araujo A.C."/>
            <person name="Morillo V."/>
            <person name="Cypriano J."/>
            <person name="Teixeira L.C."/>
            <person name="Leao P."/>
            <person name="Lyra S."/>
            <person name="Almeida L.G."/>
            <person name="Bazylinski D.A."/>
            <person name="Vasconcellos A.T."/>
            <person name="Abreu F."/>
            <person name="Lins U."/>
        </authorList>
    </citation>
    <scope>NUCLEOTIDE SEQUENCE [LARGE SCALE GENOMIC DNA]</scope>
    <source>
        <strain evidence="2 3">IT-1</strain>
    </source>
</reference>
<evidence type="ECO:0000313" key="3">
    <source>
        <dbReference type="Proteomes" id="UP000194003"/>
    </source>
</evidence>